<comment type="caution">
    <text evidence="1">The sequence shown here is derived from an EMBL/GenBank/DDBJ whole genome shotgun (WGS) entry which is preliminary data.</text>
</comment>
<gene>
    <name evidence="1" type="ORF">LOCC1_G008699</name>
</gene>
<evidence type="ECO:0000313" key="2">
    <source>
        <dbReference type="Proteomes" id="UP000443090"/>
    </source>
</evidence>
<dbReference type="AlphaFoldDB" id="A0A8H8RDX4"/>
<protein>
    <submittedName>
        <fullName evidence="1">Uncharacterized protein</fullName>
    </submittedName>
</protein>
<keyword evidence="2" id="KW-1185">Reference proteome</keyword>
<sequence>PATGTSNAVSPALVPVFSIKTGSLKGANGVAIPAACPPSRADFIAKLSSNVAAGNVLGSPITFNTDAAVQDTATNKARATAMLVTLQNFTGKPGVGCPAASTPELLSQQKTGVVSATSDSV</sequence>
<reference evidence="1 2" key="1">
    <citation type="submission" date="2018-05" db="EMBL/GenBank/DDBJ databases">
        <title>Genome sequencing and assembly of the regulated plant pathogen Lachnellula willkommii and related sister species for the development of diagnostic species identification markers.</title>
        <authorList>
            <person name="Giroux E."/>
            <person name="Bilodeau G."/>
        </authorList>
    </citation>
    <scope>NUCLEOTIDE SEQUENCE [LARGE SCALE GENOMIC DNA]</scope>
    <source>
        <strain evidence="1 2">CBS 160.35</strain>
    </source>
</reference>
<organism evidence="1 2">
    <name type="scientific">Lachnellula occidentalis</name>
    <dbReference type="NCBI Taxonomy" id="215460"/>
    <lineage>
        <taxon>Eukaryota</taxon>
        <taxon>Fungi</taxon>
        <taxon>Dikarya</taxon>
        <taxon>Ascomycota</taxon>
        <taxon>Pezizomycotina</taxon>
        <taxon>Leotiomycetes</taxon>
        <taxon>Helotiales</taxon>
        <taxon>Lachnaceae</taxon>
        <taxon>Lachnellula</taxon>
    </lineage>
</organism>
<evidence type="ECO:0000313" key="1">
    <source>
        <dbReference type="EMBL" id="TVY32463.1"/>
    </source>
</evidence>
<dbReference type="Proteomes" id="UP000443090">
    <property type="component" value="Unassembled WGS sequence"/>
</dbReference>
<dbReference type="EMBL" id="QGMI01001693">
    <property type="protein sequence ID" value="TVY32463.1"/>
    <property type="molecule type" value="Genomic_DNA"/>
</dbReference>
<name>A0A8H8RDX4_9HELO</name>
<dbReference type="OrthoDB" id="2140240at2759"/>
<proteinExistence type="predicted"/>
<accession>A0A8H8RDX4</accession>
<feature type="non-terminal residue" evidence="1">
    <location>
        <position position="1"/>
    </location>
</feature>